<dbReference type="OrthoDB" id="100006at2759"/>
<keyword evidence="8" id="KW-0675">Receptor</keyword>
<dbReference type="KEGG" id="glz:GLAREA_02925"/>
<dbReference type="GO" id="GO:0004930">
    <property type="term" value="F:G protein-coupled receptor activity"/>
    <property type="evidence" value="ECO:0007669"/>
    <property type="project" value="TreeGrafter"/>
</dbReference>
<reference evidence="8 9" key="1">
    <citation type="journal article" date="2013" name="BMC Genomics">
        <title>Genomics-driven discovery of the pneumocandin biosynthetic gene cluster in the fungus Glarea lozoyensis.</title>
        <authorList>
            <person name="Chen L."/>
            <person name="Yue Q."/>
            <person name="Zhang X."/>
            <person name="Xiang M."/>
            <person name="Wang C."/>
            <person name="Li S."/>
            <person name="Che Y."/>
            <person name="Ortiz-Lopez F.J."/>
            <person name="Bills G.F."/>
            <person name="Liu X."/>
            <person name="An Z."/>
        </authorList>
    </citation>
    <scope>NUCLEOTIDE SEQUENCE [LARGE SCALE GENOMIC DNA]</scope>
    <source>
        <strain evidence="9">ATCC 20868 / MF5171</strain>
    </source>
</reference>
<feature type="transmembrane region" description="Helical" evidence="5">
    <location>
        <begin position="108"/>
        <end position="130"/>
    </location>
</feature>
<accession>S3D4K8</accession>
<dbReference type="RefSeq" id="XP_008086201.1">
    <property type="nucleotide sequence ID" value="XM_008088010.1"/>
</dbReference>
<evidence type="ECO:0000256" key="2">
    <source>
        <dbReference type="ARBA" id="ARBA00022692"/>
    </source>
</evidence>
<evidence type="ECO:0000259" key="6">
    <source>
        <dbReference type="Pfam" id="PF11710"/>
    </source>
</evidence>
<feature type="transmembrane region" description="Helical" evidence="5">
    <location>
        <begin position="142"/>
        <end position="163"/>
    </location>
</feature>
<feature type="transmembrane region" description="Helical" evidence="5">
    <location>
        <begin position="21"/>
        <end position="46"/>
    </location>
</feature>
<dbReference type="GeneID" id="19461981"/>
<sequence>MLQSSDNNYENSSLDPLPKDVLHGMIAMGTIGLVSTISTLALLIFITYRMICWRRYYEHPIATNQIFVLIYNLLLADFQQALSFLLAFYWISENKLVGPSPVCFAQGWLIQIGDLSSGIWVLAIAVHTFINLVAQKTITFRVFVGGVLMIWLFCLVLTVVGPIQEQTRFFVPAGLWCWIGEKHERDRLTLHYLWIFVSQLGSLVIYIAIFFFLRTQIASSVSTQQTLSQETPTTPMAPNFSKPTIGTTTTIVSQTINDPFAVSRQKILRTARYMIVYPIAYIILTLPLAAGRVASMTGRKPPLMFFCVAGAMMASCGFVDVALYIYTRKALVRSNVGHRRTIVPAQNHPLSPYPSANAPHRNTWHTSWHEEDSVPASHSGSTEDMNVDHKLTIENGAIVVQQTITRREDCENPEGGRFARSDSLKSLVGKKVDGKSWLT</sequence>
<feature type="domain" description="Glucose receptor Git3-like N-terminal" evidence="6">
    <location>
        <begin position="68"/>
        <end position="218"/>
    </location>
</feature>
<evidence type="ECO:0000259" key="7">
    <source>
        <dbReference type="Pfam" id="PF11970"/>
    </source>
</evidence>
<dbReference type="Pfam" id="PF11970">
    <property type="entry name" value="GPR_Gpa2_C"/>
    <property type="match status" value="1"/>
</dbReference>
<evidence type="ECO:0000313" key="8">
    <source>
        <dbReference type="EMBL" id="EPE27011.1"/>
    </source>
</evidence>
<dbReference type="OMA" id="FLISFHW"/>
<dbReference type="GO" id="GO:0005886">
    <property type="term" value="C:plasma membrane"/>
    <property type="evidence" value="ECO:0007669"/>
    <property type="project" value="TreeGrafter"/>
</dbReference>
<evidence type="ECO:0000256" key="4">
    <source>
        <dbReference type="ARBA" id="ARBA00023136"/>
    </source>
</evidence>
<keyword evidence="2 5" id="KW-0812">Transmembrane</keyword>
<comment type="subcellular location">
    <subcellularLocation>
        <location evidence="1">Membrane</location>
        <topology evidence="1">Multi-pass membrane protein</topology>
    </subcellularLocation>
</comment>
<feature type="transmembrane region" description="Helical" evidence="5">
    <location>
        <begin position="66"/>
        <end position="88"/>
    </location>
</feature>
<dbReference type="SUPFAM" id="SSF81321">
    <property type="entry name" value="Family A G protein-coupled receptor-like"/>
    <property type="match status" value="1"/>
</dbReference>
<feature type="domain" description="G protein-coupled receptor GPR1/2/3 C-terminal" evidence="7">
    <location>
        <begin position="263"/>
        <end position="330"/>
    </location>
</feature>
<evidence type="ECO:0000256" key="5">
    <source>
        <dbReference type="SAM" id="Phobius"/>
    </source>
</evidence>
<keyword evidence="3 5" id="KW-1133">Transmembrane helix</keyword>
<dbReference type="InterPro" id="IPR023041">
    <property type="entry name" value="Glucose_rcpt_Git3-like_N"/>
</dbReference>
<proteinExistence type="predicted"/>
<dbReference type="GO" id="GO:0007189">
    <property type="term" value="P:adenylate cyclase-activating G protein-coupled receptor signaling pathway"/>
    <property type="evidence" value="ECO:0007669"/>
    <property type="project" value="TreeGrafter"/>
</dbReference>
<dbReference type="EMBL" id="KE145370">
    <property type="protein sequence ID" value="EPE27011.1"/>
    <property type="molecule type" value="Genomic_DNA"/>
</dbReference>
<dbReference type="AlphaFoldDB" id="S3D4K8"/>
<organism evidence="8 9">
    <name type="scientific">Glarea lozoyensis (strain ATCC 20868 / MF5171)</name>
    <dbReference type="NCBI Taxonomy" id="1116229"/>
    <lineage>
        <taxon>Eukaryota</taxon>
        <taxon>Fungi</taxon>
        <taxon>Dikarya</taxon>
        <taxon>Ascomycota</taxon>
        <taxon>Pezizomycotina</taxon>
        <taxon>Leotiomycetes</taxon>
        <taxon>Helotiales</taxon>
        <taxon>Helotiaceae</taxon>
        <taxon>Glarea</taxon>
    </lineage>
</organism>
<feature type="transmembrane region" description="Helical" evidence="5">
    <location>
        <begin position="273"/>
        <end position="291"/>
    </location>
</feature>
<feature type="transmembrane region" description="Helical" evidence="5">
    <location>
        <begin position="303"/>
        <end position="326"/>
    </location>
</feature>
<dbReference type="PANTHER" id="PTHR23112:SF37">
    <property type="entry name" value="G PROTEIN-COUPLED RECEPTOR GPR1"/>
    <property type="match status" value="1"/>
</dbReference>
<protein>
    <submittedName>
        <fullName evidence="8">Family A G protein-coupled receptor-like protein</fullName>
    </submittedName>
</protein>
<dbReference type="HOGENOM" id="CLU_027149_1_1_1"/>
<evidence type="ECO:0000256" key="1">
    <source>
        <dbReference type="ARBA" id="ARBA00004141"/>
    </source>
</evidence>
<dbReference type="Gene3D" id="1.20.1070.10">
    <property type="entry name" value="Rhodopsin 7-helix transmembrane proteins"/>
    <property type="match status" value="1"/>
</dbReference>
<keyword evidence="4 5" id="KW-0472">Membrane</keyword>
<dbReference type="eggNOG" id="ENOG502RYZC">
    <property type="taxonomic scope" value="Eukaryota"/>
</dbReference>
<dbReference type="Proteomes" id="UP000016922">
    <property type="component" value="Unassembled WGS sequence"/>
</dbReference>
<keyword evidence="9" id="KW-1185">Reference proteome</keyword>
<dbReference type="PANTHER" id="PTHR23112">
    <property type="entry name" value="G PROTEIN-COUPLED RECEPTOR 157-RELATED"/>
    <property type="match status" value="1"/>
</dbReference>
<feature type="transmembrane region" description="Helical" evidence="5">
    <location>
        <begin position="192"/>
        <end position="213"/>
    </location>
</feature>
<evidence type="ECO:0000256" key="3">
    <source>
        <dbReference type="ARBA" id="ARBA00022989"/>
    </source>
</evidence>
<gene>
    <name evidence="8" type="ORF">GLAREA_02925</name>
</gene>
<dbReference type="Pfam" id="PF11710">
    <property type="entry name" value="Git3"/>
    <property type="match status" value="1"/>
</dbReference>
<dbReference type="InterPro" id="IPR022596">
    <property type="entry name" value="GPR1/2/3_C"/>
</dbReference>
<name>S3D4K8_GLAL2</name>
<evidence type="ECO:0000313" key="9">
    <source>
        <dbReference type="Proteomes" id="UP000016922"/>
    </source>
</evidence>